<feature type="transmembrane region" description="Helical" evidence="1">
    <location>
        <begin position="60"/>
        <end position="81"/>
    </location>
</feature>
<keyword evidence="1" id="KW-0812">Transmembrane</keyword>
<accession>A0A8J5I526</accession>
<evidence type="ECO:0000256" key="1">
    <source>
        <dbReference type="SAM" id="Phobius"/>
    </source>
</evidence>
<proteinExistence type="predicted"/>
<sequence>MAWFFNDSRGPHWKRGWQEQTLCSLSLPPLHLILVFAIVVLFLCMSWYHDYKTQMIRTEIGLRFFTFLLPVALLVVAPFFLRQMFVFPGRRREQESPAAQGAGASPVKVLALVLVLLLMISYQSSFSWFKPIWRME</sequence>
<dbReference type="AlphaFoldDB" id="A0A8J5I526"/>
<comment type="caution">
    <text evidence="2">The sequence shown here is derived from an EMBL/GenBank/DDBJ whole genome shotgun (WGS) entry which is preliminary data.</text>
</comment>
<dbReference type="Proteomes" id="UP000734854">
    <property type="component" value="Unassembled WGS sequence"/>
</dbReference>
<evidence type="ECO:0000313" key="3">
    <source>
        <dbReference type="Proteomes" id="UP000734854"/>
    </source>
</evidence>
<keyword evidence="1" id="KW-1133">Transmembrane helix</keyword>
<reference evidence="2 3" key="1">
    <citation type="submission" date="2020-08" db="EMBL/GenBank/DDBJ databases">
        <title>Plant Genome Project.</title>
        <authorList>
            <person name="Zhang R.-G."/>
        </authorList>
    </citation>
    <scope>NUCLEOTIDE SEQUENCE [LARGE SCALE GENOMIC DNA]</scope>
    <source>
        <tissue evidence="2">Rhizome</tissue>
    </source>
</reference>
<evidence type="ECO:0000313" key="2">
    <source>
        <dbReference type="EMBL" id="KAG6528771.1"/>
    </source>
</evidence>
<dbReference type="EMBL" id="JACMSC010000003">
    <property type="protein sequence ID" value="KAG6528771.1"/>
    <property type="molecule type" value="Genomic_DNA"/>
</dbReference>
<protein>
    <submittedName>
        <fullName evidence="2">Uncharacterized protein</fullName>
    </submittedName>
</protein>
<dbReference type="PANTHER" id="PTHR33306">
    <property type="entry name" value="EXPRESSED PROTEIN-RELATED-RELATED"/>
    <property type="match status" value="1"/>
</dbReference>
<keyword evidence="3" id="KW-1185">Reference proteome</keyword>
<gene>
    <name evidence="2" type="ORF">ZIOFF_010956</name>
</gene>
<organism evidence="2 3">
    <name type="scientific">Zingiber officinale</name>
    <name type="common">Ginger</name>
    <name type="synonym">Amomum zingiber</name>
    <dbReference type="NCBI Taxonomy" id="94328"/>
    <lineage>
        <taxon>Eukaryota</taxon>
        <taxon>Viridiplantae</taxon>
        <taxon>Streptophyta</taxon>
        <taxon>Embryophyta</taxon>
        <taxon>Tracheophyta</taxon>
        <taxon>Spermatophyta</taxon>
        <taxon>Magnoliopsida</taxon>
        <taxon>Liliopsida</taxon>
        <taxon>Zingiberales</taxon>
        <taxon>Zingiberaceae</taxon>
        <taxon>Zingiber</taxon>
    </lineage>
</organism>
<keyword evidence="1" id="KW-0472">Membrane</keyword>
<dbReference type="PANTHER" id="PTHR33306:SF40">
    <property type="entry name" value="EXPRESSED PROTEIN"/>
    <property type="match status" value="1"/>
</dbReference>
<feature type="transmembrane region" description="Helical" evidence="1">
    <location>
        <begin position="109"/>
        <end position="129"/>
    </location>
</feature>
<feature type="transmembrane region" description="Helical" evidence="1">
    <location>
        <begin position="30"/>
        <end position="48"/>
    </location>
</feature>
<name>A0A8J5I526_ZINOF</name>